<dbReference type="AlphaFoldDB" id="F9UBU5"/>
<sequence>MNAETLEIVVGIVERVDLDLAPDGLACFAGVTDIGCTHQPTVVGARKPKDLPMFHWVNTVPGNLKTSFSGAYHSFDFGKYAERYLGAIAYRFNRRFDLQALPTRLPMATVTCAPRPEPWIRRVAELPC</sequence>
<organism evidence="2 3">
    <name type="scientific">Thiocapsa marina 5811</name>
    <dbReference type="NCBI Taxonomy" id="768671"/>
    <lineage>
        <taxon>Bacteria</taxon>
        <taxon>Pseudomonadati</taxon>
        <taxon>Pseudomonadota</taxon>
        <taxon>Gammaproteobacteria</taxon>
        <taxon>Chromatiales</taxon>
        <taxon>Chromatiaceae</taxon>
        <taxon>Thiocapsa</taxon>
    </lineage>
</organism>
<evidence type="ECO:0000259" key="1">
    <source>
        <dbReference type="Pfam" id="PF12762"/>
    </source>
</evidence>
<dbReference type="STRING" id="768671.ThimaDRAFT_2397"/>
<protein>
    <recommendedName>
        <fullName evidence="1">ISXO2-like transposase domain-containing protein</fullName>
    </recommendedName>
</protein>
<evidence type="ECO:0000313" key="3">
    <source>
        <dbReference type="Proteomes" id="UP000005459"/>
    </source>
</evidence>
<accession>F9UBU5</accession>
<dbReference type="InterPro" id="IPR024445">
    <property type="entry name" value="Tnp_ISXO2-like"/>
</dbReference>
<dbReference type="EMBL" id="AFWV01000007">
    <property type="protein sequence ID" value="EGV18413.1"/>
    <property type="molecule type" value="Genomic_DNA"/>
</dbReference>
<dbReference type="Pfam" id="PF12762">
    <property type="entry name" value="DDE_Tnp_IS1595"/>
    <property type="match status" value="1"/>
</dbReference>
<keyword evidence="3" id="KW-1185">Reference proteome</keyword>
<dbReference type="eggNOG" id="COG3677">
    <property type="taxonomic scope" value="Bacteria"/>
</dbReference>
<gene>
    <name evidence="2" type="ORF">ThimaDRAFT_2397</name>
</gene>
<reference evidence="2 3" key="1">
    <citation type="submission" date="2011-06" db="EMBL/GenBank/DDBJ databases">
        <title>The draft genome of Thiocapsa marina 5811.</title>
        <authorList>
            <consortium name="US DOE Joint Genome Institute (JGI-PGF)"/>
            <person name="Lucas S."/>
            <person name="Han J."/>
            <person name="Cheng J.-F."/>
            <person name="Goodwin L."/>
            <person name="Pitluck S."/>
            <person name="Peters L."/>
            <person name="Land M.L."/>
            <person name="Hauser L."/>
            <person name="Vogl K."/>
            <person name="Liu Z."/>
            <person name="Imhoff J."/>
            <person name="Thiel V."/>
            <person name="Frigaard N.-U."/>
            <person name="Bryant D."/>
            <person name="Woyke T.J."/>
        </authorList>
    </citation>
    <scope>NUCLEOTIDE SEQUENCE [LARGE SCALE GENOMIC DNA]</scope>
    <source>
        <strain evidence="2 3">5811</strain>
    </source>
</reference>
<name>F9UBU5_9GAMM</name>
<proteinExistence type="predicted"/>
<feature type="domain" description="ISXO2-like transposase" evidence="1">
    <location>
        <begin position="2"/>
        <end position="93"/>
    </location>
</feature>
<dbReference type="Proteomes" id="UP000005459">
    <property type="component" value="Unassembled WGS sequence"/>
</dbReference>
<evidence type="ECO:0000313" key="2">
    <source>
        <dbReference type="EMBL" id="EGV18413.1"/>
    </source>
</evidence>